<dbReference type="SUPFAM" id="SSF57850">
    <property type="entry name" value="RING/U-box"/>
    <property type="match status" value="1"/>
</dbReference>
<comment type="subcellular location">
    <subcellularLocation>
        <location evidence="2">Cytoplasm</location>
        <location evidence="2">Cytosol</location>
    </subcellularLocation>
</comment>
<dbReference type="InterPro" id="IPR054477">
    <property type="entry name" value="LTN1_E3_ligase_6th"/>
</dbReference>
<accession>A0A6F9DKQ8</accession>
<evidence type="ECO:0000256" key="9">
    <source>
        <dbReference type="ARBA" id="ARBA00022723"/>
    </source>
</evidence>
<feature type="domain" description="RING-type" evidence="18">
    <location>
        <begin position="945"/>
        <end position="993"/>
    </location>
</feature>
<evidence type="ECO:0000256" key="2">
    <source>
        <dbReference type="ARBA" id="ARBA00004514"/>
    </source>
</evidence>
<keyword evidence="12 16" id="KW-0833">Ubl conjugation pathway</keyword>
<dbReference type="EC" id="2.3.2.27" evidence="5 16"/>
<dbReference type="UniPathway" id="UPA00143"/>
<dbReference type="InterPro" id="IPR056241">
    <property type="entry name" value="LTN1_HEAT_5th"/>
</dbReference>
<evidence type="ECO:0000256" key="16">
    <source>
        <dbReference type="RuleBase" id="RU367090"/>
    </source>
</evidence>
<dbReference type="PANTHER" id="PTHR12389:SF0">
    <property type="entry name" value="E3 UBIQUITIN-PROTEIN LIGASE LISTERIN"/>
    <property type="match status" value="1"/>
</dbReference>
<gene>
    <name evidence="19" type="primary">Ltn1</name>
</gene>
<sequence length="999" mass="112883">MHSALNKELTFGTEMASSPLLSGNQALCLLQSIKEQFLLTDCSNDSVLAFNHLVMDAVKNYEEDADFLVGVEDCLIFALKSLLQRSLENSEHTDTANVAEVVDRFLQTTVAHKKYLLAISNEIQDFLLCHLETGNIIDLVSNLMLSFSERNVSASCIQDWLSALIPNERVFEDWHSSIGSNCWMTLDSILDGNCLTFDVDKANAEPNIPSECDYGLLTILNAIIVGIKAFPLAGQITLSSNFQKLFMESVFLNTIGSCNHELLDVHRNLMQNTDFASVMCKTVFENSVTTGGGWYRCLTYFLEISDSNTTDLFCEMLVSKLTQGCMLTPELATTINLLSEKISKHLSITEWLGEVALENDLTYLQDVEKNCSMALAISCLVKILSGQESTDQSKEVVFSILQLIVQWKASYPDSFLFDCNLSEHTNKQLFYNTAIARFIMYTVSFNVSAIHNDMWDFYQCSTVSWLESVSSTCETSPSTHTLILLNAASKLMNALSTFLTSQTAIEDPTLPSSLTNEWKEFFEPAAHVNLCTIFMLLNSSEICIHDNIIHSMFASLSRVSIDSLLSATSRLKPYLYPGSSLPDSFQTLLYHLCTVFRKPVKYSGATQALSFRLLNTVIQHMFVSEDDDKIAEFKLPDSFHDVLKETSNKTLNMLAVFKNQQTRRHTVTQMHEEDSEAEEDELQDQEATTAETCFPDLDITEFLSLSAYLFTWRLAVKSTNHVKADHRSNYITSMNKDPVTNLDSLLTKLWYLLPDVPLVYSDSSTDMTEKRINLFETEPDFTTTAFDLNLIQHLACLLYKDILSSMPVLIRSWYNDLSKLNRANVDSYTSRYVSPVICKAELQTVSLSKHQQDIAVRARLATREVVARYEVSDADFEITVQLAANHPLSPVQVNTVKRVGVAASQWRYWILQMTMLLLHQNGSIIDALLLWKQKVDKRLDGLEECMICFSVVHGSNAQSLPKLECKTCHKKYHAECLYKWFDTSNQSTCPLCRAPMMFR</sequence>
<dbReference type="Pfam" id="PF13639">
    <property type="entry name" value="zf-RING_2"/>
    <property type="match status" value="1"/>
</dbReference>
<comment type="catalytic activity">
    <reaction evidence="1 16">
        <text>S-ubiquitinyl-[E2 ubiquitin-conjugating enzyme]-L-cysteine + [acceptor protein]-L-lysine = [E2 ubiquitin-conjugating enzyme]-L-cysteine + N(6)-ubiquitinyl-[acceptor protein]-L-lysine.</text>
        <dbReference type="EC" id="2.3.2.27"/>
    </reaction>
</comment>
<dbReference type="InterPro" id="IPR039795">
    <property type="entry name" value="LTN1/Rkr1"/>
</dbReference>
<dbReference type="GO" id="GO:0008270">
    <property type="term" value="F:zinc ion binding"/>
    <property type="evidence" value="ECO:0007669"/>
    <property type="project" value="UniProtKB-KW"/>
</dbReference>
<evidence type="ECO:0000313" key="19">
    <source>
        <dbReference type="EMBL" id="CAB3263566.1"/>
    </source>
</evidence>
<keyword evidence="7" id="KW-0963">Cytoplasm</keyword>
<keyword evidence="9 16" id="KW-0479">Metal-binding</keyword>
<evidence type="ECO:0000256" key="5">
    <source>
        <dbReference type="ARBA" id="ARBA00012483"/>
    </source>
</evidence>
<evidence type="ECO:0000256" key="12">
    <source>
        <dbReference type="ARBA" id="ARBA00022786"/>
    </source>
</evidence>
<feature type="region of interest" description="Disordered" evidence="17">
    <location>
        <begin position="665"/>
        <end position="687"/>
    </location>
</feature>
<dbReference type="Gene3D" id="3.30.40.10">
    <property type="entry name" value="Zinc/RING finger domain, C3HC4 (zinc finger)"/>
    <property type="match status" value="1"/>
</dbReference>
<feature type="compositionally biased region" description="Acidic residues" evidence="17">
    <location>
        <begin position="673"/>
        <end position="684"/>
    </location>
</feature>
<dbReference type="GO" id="GO:0005829">
    <property type="term" value="C:cytosol"/>
    <property type="evidence" value="ECO:0007669"/>
    <property type="project" value="UniProtKB-SubCell"/>
</dbReference>
<dbReference type="PROSITE" id="PS50089">
    <property type="entry name" value="ZF_RING_2"/>
    <property type="match status" value="1"/>
</dbReference>
<evidence type="ECO:0000256" key="1">
    <source>
        <dbReference type="ARBA" id="ARBA00000900"/>
    </source>
</evidence>
<evidence type="ECO:0000259" key="18">
    <source>
        <dbReference type="PROSITE" id="PS50089"/>
    </source>
</evidence>
<dbReference type="SMART" id="SM00744">
    <property type="entry name" value="RINGv"/>
    <property type="match status" value="1"/>
</dbReference>
<evidence type="ECO:0000256" key="11">
    <source>
        <dbReference type="ARBA" id="ARBA00022771"/>
    </source>
</evidence>
<dbReference type="GO" id="GO:0043023">
    <property type="term" value="F:ribosomal large subunit binding"/>
    <property type="evidence" value="ECO:0007669"/>
    <property type="project" value="TreeGrafter"/>
</dbReference>
<dbReference type="InterPro" id="IPR039804">
    <property type="entry name" value="RING-CH-C4HC3_LTN1"/>
</dbReference>
<keyword evidence="8 16" id="KW-0808">Transferase</keyword>
<dbReference type="InterPro" id="IPR011016">
    <property type="entry name" value="Znf_RING-CH"/>
</dbReference>
<comment type="pathway">
    <text evidence="3 16">Protein modification; protein ubiquitination.</text>
</comment>
<dbReference type="EMBL" id="LR787704">
    <property type="protein sequence ID" value="CAB3263566.1"/>
    <property type="molecule type" value="mRNA"/>
</dbReference>
<dbReference type="GO" id="GO:1990112">
    <property type="term" value="C:RQC complex"/>
    <property type="evidence" value="ECO:0007669"/>
    <property type="project" value="UniProtKB-UniRule"/>
</dbReference>
<dbReference type="GO" id="GO:1990116">
    <property type="term" value="P:ribosome-associated ubiquitin-dependent protein catabolic process"/>
    <property type="evidence" value="ECO:0007669"/>
    <property type="project" value="UniProtKB-UniRule"/>
</dbReference>
<dbReference type="Pfam" id="PF23009">
    <property type="entry name" value="UBC_like"/>
    <property type="match status" value="1"/>
</dbReference>
<dbReference type="AlphaFoldDB" id="A0A6F9DKQ8"/>
<dbReference type="GO" id="GO:0061630">
    <property type="term" value="F:ubiquitin protein ligase activity"/>
    <property type="evidence" value="ECO:0007669"/>
    <property type="project" value="UniProtKB-UniRule"/>
</dbReference>
<comment type="subunit">
    <text evidence="16">Component of the ribosome quality control complex (RQC).</text>
</comment>
<comment type="similarity">
    <text evidence="4 16">Belongs to the LTN1 family.</text>
</comment>
<dbReference type="GO" id="GO:0016567">
    <property type="term" value="P:protein ubiquitination"/>
    <property type="evidence" value="ECO:0007669"/>
    <property type="project" value="UniProtKB-UniPathway"/>
</dbReference>
<dbReference type="InterPro" id="IPR054478">
    <property type="entry name" value="LTN1_UBC"/>
</dbReference>
<evidence type="ECO:0000256" key="13">
    <source>
        <dbReference type="ARBA" id="ARBA00022833"/>
    </source>
</evidence>
<dbReference type="GO" id="GO:0072344">
    <property type="term" value="P:rescue of stalled ribosome"/>
    <property type="evidence" value="ECO:0007669"/>
    <property type="project" value="UniProtKB-UniRule"/>
</dbReference>
<dbReference type="Pfam" id="PF22999">
    <property type="entry name" value="LTN1_E3_ligase_6th"/>
    <property type="match status" value="1"/>
</dbReference>
<dbReference type="InterPro" id="IPR013083">
    <property type="entry name" value="Znf_RING/FYVE/PHD"/>
</dbReference>
<dbReference type="PANTHER" id="PTHR12389">
    <property type="entry name" value="ZINC FINGER PROTEIN 294"/>
    <property type="match status" value="1"/>
</dbReference>
<keyword evidence="10" id="KW-0677">Repeat</keyword>
<evidence type="ECO:0000256" key="6">
    <source>
        <dbReference type="ARBA" id="ARBA00017157"/>
    </source>
</evidence>
<organism evidence="19">
    <name type="scientific">Phallusia mammillata</name>
    <dbReference type="NCBI Taxonomy" id="59560"/>
    <lineage>
        <taxon>Eukaryota</taxon>
        <taxon>Metazoa</taxon>
        <taxon>Chordata</taxon>
        <taxon>Tunicata</taxon>
        <taxon>Ascidiacea</taxon>
        <taxon>Phlebobranchia</taxon>
        <taxon>Ascidiidae</taxon>
        <taxon>Phallusia</taxon>
    </lineage>
</organism>
<name>A0A6F9DKQ8_9ASCI</name>
<keyword evidence="13 16" id="KW-0862">Zinc</keyword>
<dbReference type="CDD" id="cd16491">
    <property type="entry name" value="RING-CH-C4HC3_LTN1"/>
    <property type="match status" value="1"/>
</dbReference>
<evidence type="ECO:0000256" key="14">
    <source>
        <dbReference type="ARBA" id="ARBA00032366"/>
    </source>
</evidence>
<protein>
    <recommendedName>
        <fullName evidence="6 16">E3 ubiquitin-protein ligase listerin</fullName>
        <ecNumber evidence="5 16">2.3.2.27</ecNumber>
    </recommendedName>
    <alternativeName>
        <fullName evidence="14 16">RING-type E3 ubiquitin transferase listerin</fullName>
    </alternativeName>
</protein>
<dbReference type="SMART" id="SM01197">
    <property type="entry name" value="FANCL_C"/>
    <property type="match status" value="1"/>
</dbReference>
<reference evidence="19" key="1">
    <citation type="submission" date="2020-04" db="EMBL/GenBank/DDBJ databases">
        <authorList>
            <person name="Neveu A P."/>
        </authorList>
    </citation>
    <scope>NUCLEOTIDE SEQUENCE</scope>
    <source>
        <tissue evidence="19">Whole embryo</tissue>
    </source>
</reference>
<dbReference type="FunFam" id="3.30.40.10:FF:000038">
    <property type="entry name" value="E3 ubiquitin-protein ligase listerin"/>
    <property type="match status" value="1"/>
</dbReference>
<evidence type="ECO:0000256" key="7">
    <source>
        <dbReference type="ARBA" id="ARBA00022490"/>
    </source>
</evidence>
<dbReference type="Pfam" id="PF24618">
    <property type="entry name" value="LTN1_E3_ligase_5th"/>
    <property type="match status" value="1"/>
</dbReference>
<dbReference type="InterPro" id="IPR001841">
    <property type="entry name" value="Znf_RING"/>
</dbReference>
<evidence type="ECO:0000256" key="3">
    <source>
        <dbReference type="ARBA" id="ARBA00004906"/>
    </source>
</evidence>
<evidence type="ECO:0000256" key="10">
    <source>
        <dbReference type="ARBA" id="ARBA00022737"/>
    </source>
</evidence>
<evidence type="ECO:0000256" key="17">
    <source>
        <dbReference type="SAM" id="MobiDB-lite"/>
    </source>
</evidence>
<evidence type="ECO:0000256" key="15">
    <source>
        <dbReference type="PROSITE-ProRule" id="PRU00175"/>
    </source>
</evidence>
<proteinExistence type="evidence at transcript level"/>
<comment type="function">
    <text evidence="16">E3 ubiquitin-protein ligase. Component of the ribosome quality control complex (RQC), a ribosome-associated complex that mediates ubiquitination and extraction of incompletely synthesized nascent chains for proteasomal degradation.</text>
</comment>
<keyword evidence="11 15" id="KW-0863">Zinc-finger</keyword>
<evidence type="ECO:0000256" key="4">
    <source>
        <dbReference type="ARBA" id="ARBA00007997"/>
    </source>
</evidence>
<evidence type="ECO:0000256" key="8">
    <source>
        <dbReference type="ARBA" id="ARBA00022679"/>
    </source>
</evidence>